<gene>
    <name evidence="3" type="ORF">ACFSUF_18070</name>
</gene>
<evidence type="ECO:0000256" key="1">
    <source>
        <dbReference type="ARBA" id="ARBA00022801"/>
    </source>
</evidence>
<proteinExistence type="predicted"/>
<dbReference type="Gene3D" id="3.20.20.70">
    <property type="entry name" value="Aldolase class I"/>
    <property type="match status" value="1"/>
</dbReference>
<dbReference type="InterPro" id="IPR017853">
    <property type="entry name" value="GH"/>
</dbReference>
<reference evidence="4" key="1">
    <citation type="journal article" date="2019" name="Int. J. Syst. Evol. Microbiol.">
        <title>The Global Catalogue of Microorganisms (GCM) 10K type strain sequencing project: providing services to taxonomists for standard genome sequencing and annotation.</title>
        <authorList>
            <consortium name="The Broad Institute Genomics Platform"/>
            <consortium name="The Broad Institute Genome Sequencing Center for Infectious Disease"/>
            <person name="Wu L."/>
            <person name="Ma J."/>
        </authorList>
    </citation>
    <scope>NUCLEOTIDE SEQUENCE [LARGE SCALE GENOMIC DNA]</scope>
    <source>
        <strain evidence="4">KCTC 3950</strain>
    </source>
</reference>
<evidence type="ECO:0000313" key="3">
    <source>
        <dbReference type="EMBL" id="MFD2614320.1"/>
    </source>
</evidence>
<keyword evidence="2 3" id="KW-0326">Glycosidase</keyword>
<dbReference type="InterPro" id="IPR050985">
    <property type="entry name" value="Alpha-glycosidase_related"/>
</dbReference>
<dbReference type="GO" id="GO:0004557">
    <property type="term" value="F:alpha-galactosidase activity"/>
    <property type="evidence" value="ECO:0007669"/>
    <property type="project" value="UniProtKB-EC"/>
</dbReference>
<evidence type="ECO:0000256" key="2">
    <source>
        <dbReference type="ARBA" id="ARBA00023295"/>
    </source>
</evidence>
<protein>
    <submittedName>
        <fullName evidence="3">Alpha-galactosidase</fullName>
        <ecNumber evidence="3">3.2.1.22</ecNumber>
    </submittedName>
</protein>
<name>A0ABW5PHM9_9BACL</name>
<dbReference type="RefSeq" id="WP_377605047.1">
    <property type="nucleotide sequence ID" value="NZ_JBHUME010000011.1"/>
</dbReference>
<dbReference type="Pfam" id="PF02065">
    <property type="entry name" value="Melibiase"/>
    <property type="match status" value="1"/>
</dbReference>
<sequence>MNTLSIENAKMRLTFGSAASSFLEYTVSSSGRTYQLGVPVFQIDGKQQVLVPTNLRLSGDPVKLRNGSTEHRITAEAHTGNAEYTLQLTVRVTPGSPVVRFKYALAGASFHHLTKTDGADDLTYFTYSLSDLPQAKEVRFSEFIDMVHSYCLSELQLADRDFTNDRSVMGPMLVAGDDSHTLLTAYEHGSQVPDAFLEYRLDGDRNVRLSAVKGNYLTGQSLHTPFETVWFQIAAIEGDEDELAREYRAFMLNGMSENTESRKPYIFYNTWNLQERTKHWYKGKFLDAMHQDRVMEEIERAHRLGVEVFVIDAGWFEKTGDWIVNRERFPGGLKSIKAKLDEYGMKLGLWFEPTSAALSSNMAHKHLDAVMGRDGAKVPPRPVWETEESYYMCLVSGYAESFADELIRLVKEVGVTYFKWDWISQYGCDDPNHWHGDETHSREERKQYYAFMMGRYMSNIVDKLCAECPEAIVDFDVTEGERYVGLGFLSSGKYFLINNGPYYQNYDLPGDLNDGNGNIFFYPGPARGWITRTPLNLDKWIPSVLYLTHYFPDDRHQLTSIATLVLGHNGIWGDLSVVSDEGITHMRRWLDLYKQVRGDITASTIKLTGTVGGSPEIYEKINPHTGRGVVSLFAGSPGRYSFVTEYPVDRSFAASEGAEVSFDAEGHAKIDVTFNETGARMVLFGVTE</sequence>
<accession>A0ABW5PHM9</accession>
<dbReference type="EC" id="3.2.1.22" evidence="3"/>
<dbReference type="InterPro" id="IPR013785">
    <property type="entry name" value="Aldolase_TIM"/>
</dbReference>
<dbReference type="SUPFAM" id="SSF51445">
    <property type="entry name" value="(Trans)glycosidases"/>
    <property type="match status" value="1"/>
</dbReference>
<comment type="caution">
    <text evidence="3">The sequence shown here is derived from an EMBL/GenBank/DDBJ whole genome shotgun (WGS) entry which is preliminary data.</text>
</comment>
<organism evidence="3 4">
    <name type="scientific">Paenibacillus gansuensis</name>
    <dbReference type="NCBI Taxonomy" id="306542"/>
    <lineage>
        <taxon>Bacteria</taxon>
        <taxon>Bacillati</taxon>
        <taxon>Bacillota</taxon>
        <taxon>Bacilli</taxon>
        <taxon>Bacillales</taxon>
        <taxon>Paenibacillaceae</taxon>
        <taxon>Paenibacillus</taxon>
    </lineage>
</organism>
<dbReference type="GO" id="GO:0016740">
    <property type="term" value="F:transferase activity"/>
    <property type="evidence" value="ECO:0007669"/>
    <property type="project" value="UniProtKB-KW"/>
</dbReference>
<dbReference type="PANTHER" id="PTHR43053">
    <property type="entry name" value="GLYCOSIDASE FAMILY 31"/>
    <property type="match status" value="1"/>
</dbReference>
<dbReference type="EMBL" id="JBHUME010000011">
    <property type="protein sequence ID" value="MFD2614320.1"/>
    <property type="molecule type" value="Genomic_DNA"/>
</dbReference>
<keyword evidence="4" id="KW-1185">Reference proteome</keyword>
<keyword evidence="1 3" id="KW-0378">Hydrolase</keyword>
<dbReference type="PANTHER" id="PTHR43053:SF3">
    <property type="entry name" value="ALPHA-GALACTOSIDASE C-RELATED"/>
    <property type="match status" value="1"/>
</dbReference>
<evidence type="ECO:0000313" key="4">
    <source>
        <dbReference type="Proteomes" id="UP001597541"/>
    </source>
</evidence>
<keyword evidence="3" id="KW-0808">Transferase</keyword>
<dbReference type="Proteomes" id="UP001597541">
    <property type="component" value="Unassembled WGS sequence"/>
</dbReference>